<dbReference type="Gene3D" id="2.60.120.620">
    <property type="entry name" value="q2cbj1_9rhob like domain"/>
    <property type="match status" value="1"/>
</dbReference>
<dbReference type="Pfam" id="PF05721">
    <property type="entry name" value="PhyH"/>
    <property type="match status" value="1"/>
</dbReference>
<dbReference type="PANTHER" id="PTHR20883:SF48">
    <property type="entry name" value="ECTOINE DIOXYGENASE"/>
    <property type="match status" value="1"/>
</dbReference>
<reference evidence="2" key="1">
    <citation type="journal article" date="2019" name="Int. J. Syst. Evol. Microbiol.">
        <title>The Global Catalogue of Microorganisms (GCM) 10K type strain sequencing project: providing services to taxonomists for standard genome sequencing and annotation.</title>
        <authorList>
            <consortium name="The Broad Institute Genomics Platform"/>
            <consortium name="The Broad Institute Genome Sequencing Center for Infectious Disease"/>
            <person name="Wu L."/>
            <person name="Ma J."/>
        </authorList>
    </citation>
    <scope>NUCLEOTIDE SEQUENCE [LARGE SCALE GENOMIC DNA]</scope>
    <source>
        <strain evidence="2">JCM 17137</strain>
    </source>
</reference>
<proteinExistence type="predicted"/>
<gene>
    <name evidence="1" type="ORF">GCM10022402_37270</name>
</gene>
<evidence type="ECO:0008006" key="3">
    <source>
        <dbReference type="Google" id="ProtNLM"/>
    </source>
</evidence>
<organism evidence="1 2">
    <name type="scientific">Salinactinospora qingdaonensis</name>
    <dbReference type="NCBI Taxonomy" id="702744"/>
    <lineage>
        <taxon>Bacteria</taxon>
        <taxon>Bacillati</taxon>
        <taxon>Actinomycetota</taxon>
        <taxon>Actinomycetes</taxon>
        <taxon>Streptosporangiales</taxon>
        <taxon>Nocardiopsidaceae</taxon>
        <taxon>Salinactinospora</taxon>
    </lineage>
</organism>
<dbReference type="InterPro" id="IPR008775">
    <property type="entry name" value="Phytyl_CoA_dOase-like"/>
</dbReference>
<dbReference type="EMBL" id="BAABDD010000020">
    <property type="protein sequence ID" value="GAA3755144.1"/>
    <property type="molecule type" value="Genomic_DNA"/>
</dbReference>
<keyword evidence="2" id="KW-1185">Reference proteome</keyword>
<evidence type="ECO:0000313" key="2">
    <source>
        <dbReference type="Proteomes" id="UP001500908"/>
    </source>
</evidence>
<dbReference type="PANTHER" id="PTHR20883">
    <property type="entry name" value="PHYTANOYL-COA DIOXYGENASE DOMAIN CONTAINING 1"/>
    <property type="match status" value="1"/>
</dbReference>
<protein>
    <recommendedName>
        <fullName evidence="3">Phytanoyl-CoA dioxygenase family protein</fullName>
    </recommendedName>
</protein>
<sequence length="259" mass="29161">MGRIVSDTSRVTSPSAFREHFTTNGFSVVEQLFDEELFSAMRARLDDILARRTDFPEEAFNTERHLSSDSTEPVVRKLKDVAHNDALFAEAARHERILDLVQEITGPDIKLHASIGWMKPPHIGSPKSPHQDAAYWTHIEPPEFVVCWIAIDPATPDNGCLNFVPGSHQRGIFPHAMLEEWRVPEEEVPYDQAVTVPVPAGGASFHSGKTVHWSGPNHSPYPRRALSFAYMSAQCVLTEQWQGKMRFDLVRGRSYEGCV</sequence>
<evidence type="ECO:0000313" key="1">
    <source>
        <dbReference type="EMBL" id="GAA3755144.1"/>
    </source>
</evidence>
<dbReference type="Proteomes" id="UP001500908">
    <property type="component" value="Unassembled WGS sequence"/>
</dbReference>
<name>A0ABP7G5N4_9ACTN</name>
<accession>A0ABP7G5N4</accession>
<dbReference type="SUPFAM" id="SSF51197">
    <property type="entry name" value="Clavaminate synthase-like"/>
    <property type="match status" value="1"/>
</dbReference>
<comment type="caution">
    <text evidence="1">The sequence shown here is derived from an EMBL/GenBank/DDBJ whole genome shotgun (WGS) entry which is preliminary data.</text>
</comment>
<dbReference type="RefSeq" id="WP_344973833.1">
    <property type="nucleotide sequence ID" value="NZ_BAABDD010000020.1"/>
</dbReference>